<dbReference type="AlphaFoldDB" id="A0A915I3D9"/>
<proteinExistence type="predicted"/>
<name>A0A915I3D9_ROMCU</name>
<evidence type="ECO:0000313" key="2">
    <source>
        <dbReference type="WBParaSite" id="nRc.2.0.1.t08246-RA"/>
    </source>
</evidence>
<keyword evidence="1" id="KW-1185">Reference proteome</keyword>
<dbReference type="WBParaSite" id="nRc.2.0.1.t08246-RA">
    <property type="protein sequence ID" value="nRc.2.0.1.t08246-RA"/>
    <property type="gene ID" value="nRc.2.0.1.g08246"/>
</dbReference>
<dbReference type="Proteomes" id="UP000887565">
    <property type="component" value="Unplaced"/>
</dbReference>
<organism evidence="1 2">
    <name type="scientific">Romanomermis culicivorax</name>
    <name type="common">Nematode worm</name>
    <dbReference type="NCBI Taxonomy" id="13658"/>
    <lineage>
        <taxon>Eukaryota</taxon>
        <taxon>Metazoa</taxon>
        <taxon>Ecdysozoa</taxon>
        <taxon>Nematoda</taxon>
        <taxon>Enoplea</taxon>
        <taxon>Dorylaimia</taxon>
        <taxon>Mermithida</taxon>
        <taxon>Mermithoidea</taxon>
        <taxon>Mermithidae</taxon>
        <taxon>Romanomermis</taxon>
    </lineage>
</organism>
<protein>
    <submittedName>
        <fullName evidence="2">Uncharacterized protein</fullName>
    </submittedName>
</protein>
<reference evidence="2" key="1">
    <citation type="submission" date="2022-11" db="UniProtKB">
        <authorList>
            <consortium name="WormBaseParasite"/>
        </authorList>
    </citation>
    <scope>IDENTIFICATION</scope>
</reference>
<sequence length="76" mass="8901">MILLQAELREIFLWVIEQYTRASTFGKKEVDLKQNFSCYMDAISAFTICADKTSKERLYGHLSLNYFATRDKKHCA</sequence>
<evidence type="ECO:0000313" key="1">
    <source>
        <dbReference type="Proteomes" id="UP000887565"/>
    </source>
</evidence>
<accession>A0A915I3D9</accession>